<keyword evidence="2" id="KW-1185">Reference proteome</keyword>
<reference evidence="1" key="1">
    <citation type="submission" date="2024-05" db="EMBL/GenBank/DDBJ databases">
        <title>30 novel species of actinomycetes from the DSMZ collection.</title>
        <authorList>
            <person name="Nouioui I."/>
        </authorList>
    </citation>
    <scope>NUCLEOTIDE SEQUENCE</scope>
    <source>
        <strain evidence="1">DSM 41527</strain>
    </source>
</reference>
<evidence type="ECO:0000313" key="2">
    <source>
        <dbReference type="Proteomes" id="UP001180551"/>
    </source>
</evidence>
<evidence type="ECO:0000313" key="1">
    <source>
        <dbReference type="EMBL" id="MDT0455000.1"/>
    </source>
</evidence>
<organism evidence="1 2">
    <name type="scientific">Streptomyces mooreae</name>
    <dbReference type="NCBI Taxonomy" id="3075523"/>
    <lineage>
        <taxon>Bacteria</taxon>
        <taxon>Bacillati</taxon>
        <taxon>Actinomycetota</taxon>
        <taxon>Actinomycetes</taxon>
        <taxon>Kitasatosporales</taxon>
        <taxon>Streptomycetaceae</taxon>
        <taxon>Streptomyces</taxon>
    </lineage>
</organism>
<dbReference type="Proteomes" id="UP001180551">
    <property type="component" value="Unassembled WGS sequence"/>
</dbReference>
<sequence>MSGTPVVGGGADRRVVANAGRQYALPPGTGIAANRPCAVTERSYPY</sequence>
<comment type="caution">
    <text evidence="1">The sequence shown here is derived from an EMBL/GenBank/DDBJ whole genome shotgun (WGS) entry which is preliminary data.</text>
</comment>
<accession>A0ABU2T3Y2</accession>
<dbReference type="EMBL" id="JAVRFE010000004">
    <property type="protein sequence ID" value="MDT0455000.1"/>
    <property type="molecule type" value="Genomic_DNA"/>
</dbReference>
<proteinExistence type="predicted"/>
<gene>
    <name evidence="1" type="ORF">RM550_04480</name>
</gene>
<dbReference type="RefSeq" id="WP_311622417.1">
    <property type="nucleotide sequence ID" value="NZ_JAVRFE010000004.1"/>
</dbReference>
<name>A0ABU2T3Y2_9ACTN</name>
<protein>
    <submittedName>
        <fullName evidence="1">Uncharacterized protein</fullName>
    </submittedName>
</protein>